<dbReference type="CDD" id="cd03809">
    <property type="entry name" value="GT4_MtfB-like"/>
    <property type="match status" value="1"/>
</dbReference>
<dbReference type="InterPro" id="IPR028098">
    <property type="entry name" value="Glyco_trans_4-like_N"/>
</dbReference>
<dbReference type="Proteomes" id="UP001225072">
    <property type="component" value="Unassembled WGS sequence"/>
</dbReference>
<accession>A0ABU0TDJ6</accession>
<sequence length="347" mass="40237">MILTRGYLSILIIIEICINMRIHFFDRHIISDTISIEKVFSVIKNCLDKEGFEVKTFMNPYPGLSQMFKAMLFFKRNQGDINHISGDIHWACLLLNSNKTILTIHDLVGIGNYSSKLKKFLYKLIWLYFPLKKAKFITVISEKTEQEILNYYPWAKSKIRVIHNPLTNEPFFREPVENDKFKILIVGTRQNKNVERILEAVKDLDIEVLIVGETTSEQNQKIKTNKSLTFVKGFITDEELVALYRTCDVLCFPSLYEGFGMPIIEAQSNGCAVITSDMEPMRSVSGNSALLVDPYSVEDIREKILILIHDFEKRKEMVANGYENAKRFLPEEITRQYIELYKEVLHG</sequence>
<comment type="caution">
    <text evidence="4">The sequence shown here is derived from an EMBL/GenBank/DDBJ whole genome shotgun (WGS) entry which is preliminary data.</text>
</comment>
<dbReference type="Pfam" id="PF13439">
    <property type="entry name" value="Glyco_transf_4"/>
    <property type="match status" value="1"/>
</dbReference>
<dbReference type="Pfam" id="PF00534">
    <property type="entry name" value="Glycos_transf_1"/>
    <property type="match status" value="1"/>
</dbReference>
<keyword evidence="5" id="KW-1185">Reference proteome</keyword>
<evidence type="ECO:0000256" key="1">
    <source>
        <dbReference type="ARBA" id="ARBA00022679"/>
    </source>
</evidence>
<evidence type="ECO:0000313" key="5">
    <source>
        <dbReference type="Proteomes" id="UP001225072"/>
    </source>
</evidence>
<dbReference type="EMBL" id="JAUTAL010000001">
    <property type="protein sequence ID" value="MDQ1095124.1"/>
    <property type="molecule type" value="Genomic_DNA"/>
</dbReference>
<organism evidence="4 5">
    <name type="scientific">Chryseobacterium camelliae</name>
    <dbReference type="NCBI Taxonomy" id="1265445"/>
    <lineage>
        <taxon>Bacteria</taxon>
        <taxon>Pseudomonadati</taxon>
        <taxon>Bacteroidota</taxon>
        <taxon>Flavobacteriia</taxon>
        <taxon>Flavobacteriales</taxon>
        <taxon>Weeksellaceae</taxon>
        <taxon>Chryseobacterium group</taxon>
        <taxon>Chryseobacterium</taxon>
    </lineage>
</organism>
<evidence type="ECO:0000259" key="2">
    <source>
        <dbReference type="Pfam" id="PF00534"/>
    </source>
</evidence>
<name>A0ABU0TDJ6_9FLAO</name>
<feature type="domain" description="Glycosyltransferase subfamily 4-like N-terminal" evidence="3">
    <location>
        <begin position="56"/>
        <end position="165"/>
    </location>
</feature>
<dbReference type="Gene3D" id="3.40.50.2000">
    <property type="entry name" value="Glycogen Phosphorylase B"/>
    <property type="match status" value="2"/>
</dbReference>
<keyword evidence="1" id="KW-0808">Transferase</keyword>
<gene>
    <name evidence="4" type="ORF">QE404_000271</name>
</gene>
<protein>
    <submittedName>
        <fullName evidence="4">Glycosyltransferase involved in cell wall biosynthesis</fullName>
    </submittedName>
</protein>
<proteinExistence type="predicted"/>
<dbReference type="PANTHER" id="PTHR46401">
    <property type="entry name" value="GLYCOSYLTRANSFERASE WBBK-RELATED"/>
    <property type="match status" value="1"/>
</dbReference>
<evidence type="ECO:0000259" key="3">
    <source>
        <dbReference type="Pfam" id="PF13439"/>
    </source>
</evidence>
<dbReference type="SUPFAM" id="SSF53756">
    <property type="entry name" value="UDP-Glycosyltransferase/glycogen phosphorylase"/>
    <property type="match status" value="1"/>
</dbReference>
<reference evidence="4 5" key="1">
    <citation type="submission" date="2023-07" db="EMBL/GenBank/DDBJ databases">
        <title>Functional and genomic diversity of the sorghum phyllosphere microbiome.</title>
        <authorList>
            <person name="Shade A."/>
        </authorList>
    </citation>
    <scope>NUCLEOTIDE SEQUENCE [LARGE SCALE GENOMIC DNA]</scope>
    <source>
        <strain evidence="4 5">SORGH_AS_1064</strain>
    </source>
</reference>
<feature type="domain" description="Glycosyl transferase family 1" evidence="2">
    <location>
        <begin position="172"/>
        <end position="323"/>
    </location>
</feature>
<evidence type="ECO:0000313" key="4">
    <source>
        <dbReference type="EMBL" id="MDQ1095124.1"/>
    </source>
</evidence>
<dbReference type="PANTHER" id="PTHR46401:SF2">
    <property type="entry name" value="GLYCOSYLTRANSFERASE WBBK-RELATED"/>
    <property type="match status" value="1"/>
</dbReference>
<dbReference type="InterPro" id="IPR001296">
    <property type="entry name" value="Glyco_trans_1"/>
</dbReference>